<name>A0A9J6AR75_SOLCO</name>
<comment type="caution">
    <text evidence="1">The sequence shown here is derived from an EMBL/GenBank/DDBJ whole genome shotgun (WGS) entry which is preliminary data.</text>
</comment>
<evidence type="ECO:0000313" key="1">
    <source>
        <dbReference type="EMBL" id="KAG5626615.1"/>
    </source>
</evidence>
<evidence type="ECO:0000313" key="2">
    <source>
        <dbReference type="Proteomes" id="UP000824120"/>
    </source>
</evidence>
<gene>
    <name evidence="1" type="ORF">H5410_011833</name>
</gene>
<proteinExistence type="predicted"/>
<accession>A0A9J6AR75</accession>
<keyword evidence="2" id="KW-1185">Reference proteome</keyword>
<dbReference type="AlphaFoldDB" id="A0A9J6AR75"/>
<protein>
    <submittedName>
        <fullName evidence="1">Uncharacterized protein</fullName>
    </submittedName>
</protein>
<reference evidence="1 2" key="1">
    <citation type="submission" date="2020-09" db="EMBL/GenBank/DDBJ databases">
        <title>De no assembly of potato wild relative species, Solanum commersonii.</title>
        <authorList>
            <person name="Cho K."/>
        </authorList>
    </citation>
    <scope>NUCLEOTIDE SEQUENCE [LARGE SCALE GENOMIC DNA]</scope>
    <source>
        <strain evidence="1">LZ3.2</strain>
        <tissue evidence="1">Leaf</tissue>
    </source>
</reference>
<organism evidence="1 2">
    <name type="scientific">Solanum commersonii</name>
    <name type="common">Commerson's wild potato</name>
    <name type="synonym">Commerson's nightshade</name>
    <dbReference type="NCBI Taxonomy" id="4109"/>
    <lineage>
        <taxon>Eukaryota</taxon>
        <taxon>Viridiplantae</taxon>
        <taxon>Streptophyta</taxon>
        <taxon>Embryophyta</taxon>
        <taxon>Tracheophyta</taxon>
        <taxon>Spermatophyta</taxon>
        <taxon>Magnoliopsida</taxon>
        <taxon>eudicotyledons</taxon>
        <taxon>Gunneridae</taxon>
        <taxon>Pentapetalae</taxon>
        <taxon>asterids</taxon>
        <taxon>lamiids</taxon>
        <taxon>Solanales</taxon>
        <taxon>Solanaceae</taxon>
        <taxon>Solanoideae</taxon>
        <taxon>Solaneae</taxon>
        <taxon>Solanum</taxon>
    </lineage>
</organism>
<dbReference type="Proteomes" id="UP000824120">
    <property type="component" value="Chromosome 2"/>
</dbReference>
<dbReference type="EMBL" id="JACXVP010000002">
    <property type="protein sequence ID" value="KAG5626615.1"/>
    <property type="molecule type" value="Genomic_DNA"/>
</dbReference>
<sequence>MSYIIQIRMDSMSNNRLLLELRYPSRAGMTYSPRDKVLHICPTAFFILLALSPSSTFRLGFALGVIRLDRLVFFGPSKAVNFSPSTLFDKGREYHSINNKKK</sequence>